<feature type="compositionally biased region" description="Basic and acidic residues" evidence="1">
    <location>
        <begin position="142"/>
        <end position="161"/>
    </location>
</feature>
<feature type="compositionally biased region" description="Polar residues" evidence="1">
    <location>
        <begin position="166"/>
        <end position="185"/>
    </location>
</feature>
<evidence type="ECO:0000313" key="4">
    <source>
        <dbReference type="Proteomes" id="UP000324897"/>
    </source>
</evidence>
<feature type="signal peptide" evidence="2">
    <location>
        <begin position="1"/>
        <end position="19"/>
    </location>
</feature>
<dbReference type="PROSITE" id="PS51318">
    <property type="entry name" value="TAT"/>
    <property type="match status" value="1"/>
</dbReference>
<accession>A0A5J9UQE9</accession>
<proteinExistence type="predicted"/>
<dbReference type="AlphaFoldDB" id="A0A5J9UQE9"/>
<sequence length="237" mass="25644">MKMHHPRLTFLIAASVAVAAVLLASRGAVAAAAFSAGDAAVRVHGLRRVEEDASGFVHGEEAAAAAAYPQRRALYSGGSISYGALTASKAACYGPCPARGQPYTNRGCQAIFQCRGGVYANKKKYLLASHVPDHMETRIWFNTHKDDGQNPDKDDRMEDRSKKAKNVQTSNTSDHAQLQLENSNAGDGMVEDVTLEDLDEEDEEWDSLDDCMGDDTTVSQVELEKGKNAGQWRSQPA</sequence>
<evidence type="ECO:0000256" key="1">
    <source>
        <dbReference type="SAM" id="MobiDB-lite"/>
    </source>
</evidence>
<reference evidence="3 4" key="1">
    <citation type="journal article" date="2019" name="Sci. Rep.">
        <title>A high-quality genome of Eragrostis curvula grass provides insights into Poaceae evolution and supports new strategies to enhance forage quality.</title>
        <authorList>
            <person name="Carballo J."/>
            <person name="Santos B.A.C.M."/>
            <person name="Zappacosta D."/>
            <person name="Garbus I."/>
            <person name="Selva J.P."/>
            <person name="Gallo C.A."/>
            <person name="Diaz A."/>
            <person name="Albertini E."/>
            <person name="Caccamo M."/>
            <person name="Echenique V."/>
        </authorList>
    </citation>
    <scope>NUCLEOTIDE SEQUENCE [LARGE SCALE GENOMIC DNA]</scope>
    <source>
        <strain evidence="4">cv. Victoria</strain>
        <tissue evidence="3">Leaf</tissue>
    </source>
</reference>
<evidence type="ECO:0000256" key="2">
    <source>
        <dbReference type="SAM" id="SignalP"/>
    </source>
</evidence>
<dbReference type="OrthoDB" id="660122at2759"/>
<dbReference type="InterPro" id="IPR006311">
    <property type="entry name" value="TAT_signal"/>
</dbReference>
<dbReference type="PANTHER" id="PTHR34998">
    <property type="entry name" value="OS04G0357400 PROTEIN-RELATED"/>
    <property type="match status" value="1"/>
</dbReference>
<name>A0A5J9UQE9_9POAL</name>
<feature type="region of interest" description="Disordered" evidence="1">
    <location>
        <begin position="142"/>
        <end position="190"/>
    </location>
</feature>
<keyword evidence="2" id="KW-0732">Signal</keyword>
<dbReference type="EMBL" id="RWGY01000013">
    <property type="protein sequence ID" value="TVU25578.1"/>
    <property type="molecule type" value="Genomic_DNA"/>
</dbReference>
<gene>
    <name evidence="3" type="ORF">EJB05_28080</name>
</gene>
<comment type="caution">
    <text evidence="3">The sequence shown here is derived from an EMBL/GenBank/DDBJ whole genome shotgun (WGS) entry which is preliminary data.</text>
</comment>
<dbReference type="Proteomes" id="UP000324897">
    <property type="component" value="Chromosome 2"/>
</dbReference>
<feature type="chain" id="PRO_5023840453" evidence="2">
    <location>
        <begin position="20"/>
        <end position="237"/>
    </location>
</feature>
<dbReference type="PANTHER" id="PTHR34998:SF1">
    <property type="entry name" value="EXPRESSED PROTEIN"/>
    <property type="match status" value="1"/>
</dbReference>
<feature type="non-terminal residue" evidence="3">
    <location>
        <position position="1"/>
    </location>
</feature>
<evidence type="ECO:0000313" key="3">
    <source>
        <dbReference type="EMBL" id="TVU25578.1"/>
    </source>
</evidence>
<dbReference type="Gramene" id="TVU25578">
    <property type="protein sequence ID" value="TVU25578"/>
    <property type="gene ID" value="EJB05_28080"/>
</dbReference>
<keyword evidence="4" id="KW-1185">Reference proteome</keyword>
<protein>
    <submittedName>
        <fullName evidence="3">Uncharacterized protein</fullName>
    </submittedName>
</protein>
<organism evidence="3 4">
    <name type="scientific">Eragrostis curvula</name>
    <name type="common">weeping love grass</name>
    <dbReference type="NCBI Taxonomy" id="38414"/>
    <lineage>
        <taxon>Eukaryota</taxon>
        <taxon>Viridiplantae</taxon>
        <taxon>Streptophyta</taxon>
        <taxon>Embryophyta</taxon>
        <taxon>Tracheophyta</taxon>
        <taxon>Spermatophyta</taxon>
        <taxon>Magnoliopsida</taxon>
        <taxon>Liliopsida</taxon>
        <taxon>Poales</taxon>
        <taxon>Poaceae</taxon>
        <taxon>PACMAD clade</taxon>
        <taxon>Chloridoideae</taxon>
        <taxon>Eragrostideae</taxon>
        <taxon>Eragrostidinae</taxon>
        <taxon>Eragrostis</taxon>
    </lineage>
</organism>